<evidence type="ECO:0000256" key="4">
    <source>
        <dbReference type="ARBA" id="ARBA00022801"/>
    </source>
</evidence>
<dbReference type="CDD" id="cd00412">
    <property type="entry name" value="pyrophosphatase"/>
    <property type="match status" value="1"/>
</dbReference>
<keyword evidence="5" id="KW-0460">Magnesium</keyword>
<evidence type="ECO:0000256" key="1">
    <source>
        <dbReference type="ARBA" id="ARBA00001946"/>
    </source>
</evidence>
<dbReference type="AlphaFoldDB" id="X1PDP2"/>
<dbReference type="GO" id="GO:0006796">
    <property type="term" value="P:phosphate-containing compound metabolic process"/>
    <property type="evidence" value="ECO:0007669"/>
    <property type="project" value="InterPro"/>
</dbReference>
<reference evidence="6" key="1">
    <citation type="journal article" date="2014" name="Front. Microbiol.">
        <title>High frequency of phylogenetically diverse reductive dehalogenase-homologous genes in deep subseafloor sedimentary metagenomes.</title>
        <authorList>
            <person name="Kawai M."/>
            <person name="Futagami T."/>
            <person name="Toyoda A."/>
            <person name="Takaki Y."/>
            <person name="Nishi S."/>
            <person name="Hori S."/>
            <person name="Arai W."/>
            <person name="Tsubouchi T."/>
            <person name="Morono Y."/>
            <person name="Uchiyama I."/>
            <person name="Ito T."/>
            <person name="Fujiyama A."/>
            <person name="Inagaki F."/>
            <person name="Takami H."/>
        </authorList>
    </citation>
    <scope>NUCLEOTIDE SEQUENCE</scope>
    <source>
        <strain evidence="6">Expedition CK06-06</strain>
    </source>
</reference>
<protein>
    <recommendedName>
        <fullName evidence="2">inorganic diphosphatase</fullName>
        <ecNumber evidence="2">3.6.1.1</ecNumber>
    </recommendedName>
</protein>
<dbReference type="GO" id="GO:0000287">
    <property type="term" value="F:magnesium ion binding"/>
    <property type="evidence" value="ECO:0007669"/>
    <property type="project" value="InterPro"/>
</dbReference>
<keyword evidence="4" id="KW-0378">Hydrolase</keyword>
<accession>X1PDP2</accession>
<dbReference type="GO" id="GO:0005737">
    <property type="term" value="C:cytoplasm"/>
    <property type="evidence" value="ECO:0007669"/>
    <property type="project" value="InterPro"/>
</dbReference>
<evidence type="ECO:0000256" key="2">
    <source>
        <dbReference type="ARBA" id="ARBA00012146"/>
    </source>
</evidence>
<comment type="caution">
    <text evidence="6">The sequence shown here is derived from an EMBL/GenBank/DDBJ whole genome shotgun (WGS) entry which is preliminary data.</text>
</comment>
<dbReference type="PANTHER" id="PTHR10286">
    <property type="entry name" value="INORGANIC PYROPHOSPHATASE"/>
    <property type="match status" value="1"/>
</dbReference>
<dbReference type="GO" id="GO:0004427">
    <property type="term" value="F:inorganic diphosphate phosphatase activity"/>
    <property type="evidence" value="ECO:0007669"/>
    <property type="project" value="UniProtKB-EC"/>
</dbReference>
<dbReference type="InterPro" id="IPR008162">
    <property type="entry name" value="Pyrophosphatase"/>
</dbReference>
<keyword evidence="3" id="KW-0479">Metal-binding</keyword>
<dbReference type="EMBL" id="BARV01029054">
    <property type="protein sequence ID" value="GAI40596.1"/>
    <property type="molecule type" value="Genomic_DNA"/>
</dbReference>
<dbReference type="Pfam" id="PF00719">
    <property type="entry name" value="Pyrophosphatase"/>
    <property type="match status" value="1"/>
</dbReference>
<evidence type="ECO:0000313" key="6">
    <source>
        <dbReference type="EMBL" id="GAI40596.1"/>
    </source>
</evidence>
<proteinExistence type="predicted"/>
<evidence type="ECO:0000256" key="5">
    <source>
        <dbReference type="ARBA" id="ARBA00022842"/>
    </source>
</evidence>
<sequence>FELDRVIYSPIFFPFEYGFIPQTSSEDGDALDVVLLLTYPTFSGCLIKARPIGILLMEDEAGIDHKIIAVPQEKVDPRFKEIQDIKDLSGHLRKEIQVFFEDMKKLEKDKFVKIKGWEKADKAKEIIQKAVERYEG</sequence>
<dbReference type="EC" id="3.6.1.1" evidence="2"/>
<dbReference type="Gene3D" id="3.90.80.10">
    <property type="entry name" value="Inorganic pyrophosphatase"/>
    <property type="match status" value="1"/>
</dbReference>
<gene>
    <name evidence="6" type="ORF">S06H3_46397</name>
</gene>
<evidence type="ECO:0000256" key="3">
    <source>
        <dbReference type="ARBA" id="ARBA00022723"/>
    </source>
</evidence>
<dbReference type="InterPro" id="IPR036649">
    <property type="entry name" value="Pyrophosphatase_sf"/>
</dbReference>
<name>X1PDP2_9ZZZZ</name>
<dbReference type="SUPFAM" id="SSF50324">
    <property type="entry name" value="Inorganic pyrophosphatase"/>
    <property type="match status" value="1"/>
</dbReference>
<organism evidence="6">
    <name type="scientific">marine sediment metagenome</name>
    <dbReference type="NCBI Taxonomy" id="412755"/>
    <lineage>
        <taxon>unclassified sequences</taxon>
        <taxon>metagenomes</taxon>
        <taxon>ecological metagenomes</taxon>
    </lineage>
</organism>
<feature type="non-terminal residue" evidence="6">
    <location>
        <position position="1"/>
    </location>
</feature>
<comment type="cofactor">
    <cofactor evidence="1">
        <name>Mg(2+)</name>
        <dbReference type="ChEBI" id="CHEBI:18420"/>
    </cofactor>
</comment>